<organism evidence="2 3">
    <name type="scientific">Glossina austeni</name>
    <name type="common">Savannah tsetse fly</name>
    <dbReference type="NCBI Taxonomy" id="7395"/>
    <lineage>
        <taxon>Eukaryota</taxon>
        <taxon>Metazoa</taxon>
        <taxon>Ecdysozoa</taxon>
        <taxon>Arthropoda</taxon>
        <taxon>Hexapoda</taxon>
        <taxon>Insecta</taxon>
        <taxon>Pterygota</taxon>
        <taxon>Neoptera</taxon>
        <taxon>Endopterygota</taxon>
        <taxon>Diptera</taxon>
        <taxon>Brachycera</taxon>
        <taxon>Muscomorpha</taxon>
        <taxon>Hippoboscoidea</taxon>
        <taxon>Glossinidae</taxon>
        <taxon>Glossina</taxon>
    </lineage>
</organism>
<accession>A0A1A9VQE3</accession>
<dbReference type="VEuPathDB" id="VectorBase:GAUT044267"/>
<reference evidence="2" key="1">
    <citation type="submission" date="2020-05" db="UniProtKB">
        <authorList>
            <consortium name="EnsemblMetazoa"/>
        </authorList>
    </citation>
    <scope>IDENTIFICATION</scope>
    <source>
        <strain evidence="2">TTRI</strain>
    </source>
</reference>
<dbReference type="Proteomes" id="UP000078200">
    <property type="component" value="Unassembled WGS sequence"/>
</dbReference>
<dbReference type="AlphaFoldDB" id="A0A1A9VQE3"/>
<evidence type="ECO:0000256" key="1">
    <source>
        <dbReference type="SAM" id="Phobius"/>
    </source>
</evidence>
<proteinExistence type="predicted"/>
<sequence length="116" mass="13513">MISVCRFEWVGENMLYGAVLLAILFSKSVVNIVKHRFAPAMSVFQLVMQEVDKFEFLILTTCRHTDMWINGHKYAAKYRNGRMILVTHNVHECHVRPPVEAYRTSLVSHLHADHIF</sequence>
<keyword evidence="1" id="KW-1133">Transmembrane helix</keyword>
<evidence type="ECO:0000313" key="2">
    <source>
        <dbReference type="EnsemblMetazoa" id="GAUT044267-PA"/>
    </source>
</evidence>
<keyword evidence="3" id="KW-1185">Reference proteome</keyword>
<protein>
    <submittedName>
        <fullName evidence="2">Uncharacterized protein</fullName>
    </submittedName>
</protein>
<keyword evidence="1" id="KW-0472">Membrane</keyword>
<feature type="transmembrane region" description="Helical" evidence="1">
    <location>
        <begin position="14"/>
        <end position="33"/>
    </location>
</feature>
<dbReference type="EnsemblMetazoa" id="GAUT044267-RA">
    <property type="protein sequence ID" value="GAUT044267-PA"/>
    <property type="gene ID" value="GAUT044267"/>
</dbReference>
<evidence type="ECO:0000313" key="3">
    <source>
        <dbReference type="Proteomes" id="UP000078200"/>
    </source>
</evidence>
<name>A0A1A9VQE3_GLOAU</name>
<keyword evidence="1" id="KW-0812">Transmembrane</keyword>